<name>A0A939E0W7_9CORY</name>
<evidence type="ECO:0000256" key="1">
    <source>
        <dbReference type="SAM" id="MobiDB-lite"/>
    </source>
</evidence>
<dbReference type="AlphaFoldDB" id="A0A939E0W7"/>
<dbReference type="Proteomes" id="UP000664332">
    <property type="component" value="Unassembled WGS sequence"/>
</dbReference>
<keyword evidence="3" id="KW-1185">Reference proteome</keyword>
<evidence type="ECO:0000313" key="3">
    <source>
        <dbReference type="Proteomes" id="UP000664332"/>
    </source>
</evidence>
<proteinExistence type="predicted"/>
<evidence type="ECO:0000313" key="2">
    <source>
        <dbReference type="EMBL" id="MBN9644653.1"/>
    </source>
</evidence>
<accession>A0A939E0W7</accession>
<dbReference type="RefSeq" id="WP_207279142.1">
    <property type="nucleotide sequence ID" value="NZ_JAFLEQ010000016.1"/>
</dbReference>
<dbReference type="EMBL" id="JAFLEQ010000016">
    <property type="protein sequence ID" value="MBN9644653.1"/>
    <property type="molecule type" value="Genomic_DNA"/>
</dbReference>
<feature type="compositionally biased region" description="Low complexity" evidence="1">
    <location>
        <begin position="179"/>
        <end position="198"/>
    </location>
</feature>
<protein>
    <submittedName>
        <fullName evidence="2">DUF2771 domain-containing protein</fullName>
    </submittedName>
</protein>
<organism evidence="2 3">
    <name type="scientific">Corynebacterium mendelii</name>
    <dbReference type="NCBI Taxonomy" id="2765362"/>
    <lineage>
        <taxon>Bacteria</taxon>
        <taxon>Bacillati</taxon>
        <taxon>Actinomycetota</taxon>
        <taxon>Actinomycetes</taxon>
        <taxon>Mycobacteriales</taxon>
        <taxon>Corynebacteriaceae</taxon>
        <taxon>Corynebacterium</taxon>
    </lineage>
</organism>
<dbReference type="Pfam" id="PF10969">
    <property type="entry name" value="DUF2771"/>
    <property type="match status" value="1"/>
</dbReference>
<sequence length="198" mass="21068">MAARKKTRKNLPQIVGLLIAVVVVVTASVAFQHWWNNRRTSPADVTVTFSWEGDSHTLTPYWVCGFGENCPAGKAPVVDIAGSDTVTVEVPREVWDHDWSLLTIYDNPAANDEQYFGGGQAKKVDVPVAPDQKGGGPAPTLLVVEVHSLLVGEDDNGEEAPYSVVWAIHTGDNAEQQQTGTISSSPTATPTTDSGGGS</sequence>
<comment type="caution">
    <text evidence="2">The sequence shown here is derived from an EMBL/GenBank/DDBJ whole genome shotgun (WGS) entry which is preliminary data.</text>
</comment>
<reference evidence="2" key="1">
    <citation type="submission" date="2021-03" db="EMBL/GenBank/DDBJ databases">
        <authorList>
            <person name="Sun Q."/>
        </authorList>
    </citation>
    <scope>NUCLEOTIDE SEQUENCE</scope>
    <source>
        <strain evidence="2">CCM 8862</strain>
    </source>
</reference>
<dbReference type="InterPro" id="IPR024495">
    <property type="entry name" value="DUF2771"/>
</dbReference>
<gene>
    <name evidence="2" type="ORF">JZY06_08540</name>
</gene>
<feature type="region of interest" description="Disordered" evidence="1">
    <location>
        <begin position="173"/>
        <end position="198"/>
    </location>
</feature>